<name>A0ABR3JJ09_9AGAR</name>
<reference evidence="3" key="1">
    <citation type="submission" date="2024-06" db="EMBL/GenBank/DDBJ databases">
        <title>Multi-omics analyses provide insights into the biosynthesis of the anticancer antibiotic pleurotin in Hohenbuehelia grisea.</title>
        <authorList>
            <person name="Weaver J.A."/>
            <person name="Alberti F."/>
        </authorList>
    </citation>
    <scope>NUCLEOTIDE SEQUENCE [LARGE SCALE GENOMIC DNA]</scope>
    <source>
        <strain evidence="3">T-177</strain>
    </source>
</reference>
<dbReference type="Proteomes" id="UP001556367">
    <property type="component" value="Unassembled WGS sequence"/>
</dbReference>
<evidence type="ECO:0000313" key="3">
    <source>
        <dbReference type="Proteomes" id="UP001556367"/>
    </source>
</evidence>
<organism evidence="2 3">
    <name type="scientific">Hohenbuehelia grisea</name>
    <dbReference type="NCBI Taxonomy" id="104357"/>
    <lineage>
        <taxon>Eukaryota</taxon>
        <taxon>Fungi</taxon>
        <taxon>Dikarya</taxon>
        <taxon>Basidiomycota</taxon>
        <taxon>Agaricomycotina</taxon>
        <taxon>Agaricomycetes</taxon>
        <taxon>Agaricomycetidae</taxon>
        <taxon>Agaricales</taxon>
        <taxon>Pleurotineae</taxon>
        <taxon>Pleurotaceae</taxon>
        <taxon>Hohenbuehelia</taxon>
    </lineage>
</organism>
<sequence>MGRPRLYHTTEQQRIANRAKALRSYYKNKTAISARRSSRYREQQRRPNSSEEQQGASAPTPEPPTHPTAAKACPLALPIIDEFTLSELQIQQHQQATAIWLQRVDRLYRKFEKAVGYAPRVYLNSIAEAYLLSASKALIRDAISDFERLARHGSRYKEALLVPVGHLDDDTIRLFKLHEQILETVACLKEMLCTAMMGSVDEFRTQHVQGRFRYQLY</sequence>
<evidence type="ECO:0000313" key="2">
    <source>
        <dbReference type="EMBL" id="KAL0955397.1"/>
    </source>
</evidence>
<keyword evidence="3" id="KW-1185">Reference proteome</keyword>
<proteinExistence type="predicted"/>
<accession>A0ABR3JJ09</accession>
<protein>
    <submittedName>
        <fullName evidence="2">Uncharacterized protein</fullName>
    </submittedName>
</protein>
<evidence type="ECO:0000256" key="1">
    <source>
        <dbReference type="SAM" id="MobiDB-lite"/>
    </source>
</evidence>
<dbReference type="EMBL" id="JASNQZ010000006">
    <property type="protein sequence ID" value="KAL0955397.1"/>
    <property type="molecule type" value="Genomic_DNA"/>
</dbReference>
<gene>
    <name evidence="2" type="ORF">HGRIS_001644</name>
</gene>
<feature type="region of interest" description="Disordered" evidence="1">
    <location>
        <begin position="26"/>
        <end position="70"/>
    </location>
</feature>
<feature type="compositionally biased region" description="Basic and acidic residues" evidence="1">
    <location>
        <begin position="39"/>
        <end position="49"/>
    </location>
</feature>
<comment type="caution">
    <text evidence="2">The sequence shown here is derived from an EMBL/GenBank/DDBJ whole genome shotgun (WGS) entry which is preliminary data.</text>
</comment>